<name>A0A4D6LWN4_VIGUN</name>
<keyword evidence="3" id="KW-1185">Reference proteome</keyword>
<gene>
    <name evidence="2" type="ORF">DEO72_LG5g1365</name>
</gene>
<sequence>MASSKHVGNAVQLSEFWGVFGKMSAPFRKKKGELPTGPLFHTAKATGFKFVSEMLVVNTSKYNEMGSIMEHEHVSSSSFDEVLACKGASPMKPIASEKRNSTKISKKTAREELKEISNAKNGDSAGKKKSYRRRKICQEIPNEEKGNANDDTRACSKVAEKETKVDSNHDFCHNKILLGTEAEGKSLSAVQI</sequence>
<evidence type="ECO:0000313" key="2">
    <source>
        <dbReference type="EMBL" id="QCD93292.1"/>
    </source>
</evidence>
<accession>A0A4D6LWN4</accession>
<evidence type="ECO:0000313" key="3">
    <source>
        <dbReference type="Proteomes" id="UP000501690"/>
    </source>
</evidence>
<dbReference type="Proteomes" id="UP000501690">
    <property type="component" value="Linkage Group LG5"/>
</dbReference>
<reference evidence="2 3" key="1">
    <citation type="submission" date="2019-04" db="EMBL/GenBank/DDBJ databases">
        <title>An improved genome assembly and genetic linkage map for asparagus bean, Vigna unguiculata ssp. sesquipedialis.</title>
        <authorList>
            <person name="Xia Q."/>
            <person name="Zhang R."/>
            <person name="Dong Y."/>
        </authorList>
    </citation>
    <scope>NUCLEOTIDE SEQUENCE [LARGE SCALE GENOMIC DNA]</scope>
    <source>
        <tissue evidence="2">Leaf</tissue>
    </source>
</reference>
<feature type="region of interest" description="Disordered" evidence="1">
    <location>
        <begin position="117"/>
        <end position="153"/>
    </location>
</feature>
<dbReference type="AlphaFoldDB" id="A0A4D6LWN4"/>
<organism evidence="2 3">
    <name type="scientific">Vigna unguiculata</name>
    <name type="common">Cowpea</name>
    <dbReference type="NCBI Taxonomy" id="3917"/>
    <lineage>
        <taxon>Eukaryota</taxon>
        <taxon>Viridiplantae</taxon>
        <taxon>Streptophyta</taxon>
        <taxon>Embryophyta</taxon>
        <taxon>Tracheophyta</taxon>
        <taxon>Spermatophyta</taxon>
        <taxon>Magnoliopsida</taxon>
        <taxon>eudicotyledons</taxon>
        <taxon>Gunneridae</taxon>
        <taxon>Pentapetalae</taxon>
        <taxon>rosids</taxon>
        <taxon>fabids</taxon>
        <taxon>Fabales</taxon>
        <taxon>Fabaceae</taxon>
        <taxon>Papilionoideae</taxon>
        <taxon>50 kb inversion clade</taxon>
        <taxon>NPAAA clade</taxon>
        <taxon>indigoferoid/millettioid clade</taxon>
        <taxon>Phaseoleae</taxon>
        <taxon>Vigna</taxon>
    </lineage>
</organism>
<feature type="compositionally biased region" description="Basic and acidic residues" evidence="1">
    <location>
        <begin position="142"/>
        <end position="153"/>
    </location>
</feature>
<evidence type="ECO:0000256" key="1">
    <source>
        <dbReference type="SAM" id="MobiDB-lite"/>
    </source>
</evidence>
<proteinExistence type="predicted"/>
<protein>
    <submittedName>
        <fullName evidence="2">Uncharacterized protein</fullName>
    </submittedName>
</protein>
<dbReference type="EMBL" id="CP039349">
    <property type="protein sequence ID" value="QCD93292.1"/>
    <property type="molecule type" value="Genomic_DNA"/>
</dbReference>